<dbReference type="Gene3D" id="3.10.350.10">
    <property type="entry name" value="LysM domain"/>
    <property type="match status" value="1"/>
</dbReference>
<evidence type="ECO:0000259" key="2">
    <source>
        <dbReference type="PROSITE" id="PS51782"/>
    </source>
</evidence>
<dbReference type="EMBL" id="DXCP01000056">
    <property type="protein sequence ID" value="HIY80268.1"/>
    <property type="molecule type" value="Genomic_DNA"/>
</dbReference>
<feature type="domain" description="LysM" evidence="2">
    <location>
        <begin position="89"/>
        <end position="139"/>
    </location>
</feature>
<name>A0A9D1ZCG4_9ACTN</name>
<feature type="transmembrane region" description="Helical" evidence="1">
    <location>
        <begin position="51"/>
        <end position="70"/>
    </location>
</feature>
<reference evidence="3" key="2">
    <citation type="submission" date="2021-04" db="EMBL/GenBank/DDBJ databases">
        <authorList>
            <person name="Gilroy R."/>
        </authorList>
    </citation>
    <scope>NUCLEOTIDE SEQUENCE</scope>
    <source>
        <strain evidence="3">ChiHjej10B9-743</strain>
    </source>
</reference>
<dbReference type="Pfam" id="PF01476">
    <property type="entry name" value="LysM"/>
    <property type="match status" value="1"/>
</dbReference>
<gene>
    <name evidence="3" type="ORF">IAA42_07535</name>
</gene>
<dbReference type="InterPro" id="IPR036779">
    <property type="entry name" value="LysM_dom_sf"/>
</dbReference>
<keyword evidence="1" id="KW-0472">Membrane</keyword>
<evidence type="ECO:0000313" key="3">
    <source>
        <dbReference type="EMBL" id="HIY80268.1"/>
    </source>
</evidence>
<evidence type="ECO:0000313" key="4">
    <source>
        <dbReference type="Proteomes" id="UP000824133"/>
    </source>
</evidence>
<proteinExistence type="predicted"/>
<keyword evidence="1" id="KW-0812">Transmembrane</keyword>
<dbReference type="PROSITE" id="PS51782">
    <property type="entry name" value="LYSM"/>
    <property type="match status" value="1"/>
</dbReference>
<accession>A0A9D1ZCG4</accession>
<sequence length="145" mass="15079">MTRTSYATPAFDGTAALKPRSGARLVLIEGGRSAATERAEMARPLSVWQSMAFLALGALLLFALCAASVLTDELASAASEGVLSGLGEQEFVVHDGDSLWSIASSLDLTGVSTEDVASWIFERNALSDSMLLTGQTLVVPATTIG</sequence>
<evidence type="ECO:0000256" key="1">
    <source>
        <dbReference type="SAM" id="Phobius"/>
    </source>
</evidence>
<dbReference type="AlphaFoldDB" id="A0A9D1ZCG4"/>
<dbReference type="Proteomes" id="UP000824133">
    <property type="component" value="Unassembled WGS sequence"/>
</dbReference>
<dbReference type="SUPFAM" id="SSF54106">
    <property type="entry name" value="LysM domain"/>
    <property type="match status" value="1"/>
</dbReference>
<dbReference type="InterPro" id="IPR018392">
    <property type="entry name" value="LysM"/>
</dbReference>
<keyword evidence="1" id="KW-1133">Transmembrane helix</keyword>
<protein>
    <submittedName>
        <fullName evidence="3">LysM peptidoglycan-binding domain-containing protein</fullName>
    </submittedName>
</protein>
<organism evidence="3 4">
    <name type="scientific">Candidatus Olsenella excrementavium</name>
    <dbReference type="NCBI Taxonomy" id="2838709"/>
    <lineage>
        <taxon>Bacteria</taxon>
        <taxon>Bacillati</taxon>
        <taxon>Actinomycetota</taxon>
        <taxon>Coriobacteriia</taxon>
        <taxon>Coriobacteriales</taxon>
        <taxon>Atopobiaceae</taxon>
        <taxon>Olsenella</taxon>
    </lineage>
</organism>
<dbReference type="CDD" id="cd00118">
    <property type="entry name" value="LysM"/>
    <property type="match status" value="1"/>
</dbReference>
<reference evidence="3" key="1">
    <citation type="journal article" date="2021" name="PeerJ">
        <title>Extensive microbial diversity within the chicken gut microbiome revealed by metagenomics and culture.</title>
        <authorList>
            <person name="Gilroy R."/>
            <person name="Ravi A."/>
            <person name="Getino M."/>
            <person name="Pursley I."/>
            <person name="Horton D.L."/>
            <person name="Alikhan N.F."/>
            <person name="Baker D."/>
            <person name="Gharbi K."/>
            <person name="Hall N."/>
            <person name="Watson M."/>
            <person name="Adriaenssens E.M."/>
            <person name="Foster-Nyarko E."/>
            <person name="Jarju S."/>
            <person name="Secka A."/>
            <person name="Antonio M."/>
            <person name="Oren A."/>
            <person name="Chaudhuri R.R."/>
            <person name="La Ragione R."/>
            <person name="Hildebrand F."/>
            <person name="Pallen M.J."/>
        </authorList>
    </citation>
    <scope>NUCLEOTIDE SEQUENCE</scope>
    <source>
        <strain evidence="3">ChiHjej10B9-743</strain>
    </source>
</reference>
<comment type="caution">
    <text evidence="3">The sequence shown here is derived from an EMBL/GenBank/DDBJ whole genome shotgun (WGS) entry which is preliminary data.</text>
</comment>